<sequence>MDTLQVDILNPKASKLLKDLASLGLIAIKPISNDGFQKVVDKFRSAAADDVPSLAEITEEVESVRSQRYAKKKASDNH</sequence>
<reference evidence="1" key="2">
    <citation type="submission" date="2020-09" db="EMBL/GenBank/DDBJ databases">
        <authorList>
            <person name="Sun Q."/>
            <person name="Zhou Y."/>
        </authorList>
    </citation>
    <scope>NUCLEOTIDE SEQUENCE</scope>
    <source>
        <strain evidence="1">CGMCC 1.12195</strain>
    </source>
</reference>
<dbReference type="RefSeq" id="WP_188507841.1">
    <property type="nucleotide sequence ID" value="NZ_BMER01000005.1"/>
</dbReference>
<comment type="caution">
    <text evidence="1">The sequence shown here is derived from an EMBL/GenBank/DDBJ whole genome shotgun (WGS) entry which is preliminary data.</text>
</comment>
<evidence type="ECO:0000313" key="2">
    <source>
        <dbReference type="Proteomes" id="UP000660862"/>
    </source>
</evidence>
<protein>
    <submittedName>
        <fullName evidence="1">Uncharacterized protein</fullName>
    </submittedName>
</protein>
<organism evidence="1 2">
    <name type="scientific">Parapedobacter pyrenivorans</name>
    <dbReference type="NCBI Taxonomy" id="1305674"/>
    <lineage>
        <taxon>Bacteria</taxon>
        <taxon>Pseudomonadati</taxon>
        <taxon>Bacteroidota</taxon>
        <taxon>Sphingobacteriia</taxon>
        <taxon>Sphingobacteriales</taxon>
        <taxon>Sphingobacteriaceae</taxon>
        <taxon>Parapedobacter</taxon>
    </lineage>
</organism>
<evidence type="ECO:0000313" key="1">
    <source>
        <dbReference type="EMBL" id="GGG99893.1"/>
    </source>
</evidence>
<dbReference type="EMBL" id="BMER01000005">
    <property type="protein sequence ID" value="GGG99893.1"/>
    <property type="molecule type" value="Genomic_DNA"/>
</dbReference>
<dbReference type="AlphaFoldDB" id="A0A917I0J7"/>
<dbReference type="Proteomes" id="UP000660862">
    <property type="component" value="Unassembled WGS sequence"/>
</dbReference>
<name>A0A917I0J7_9SPHI</name>
<reference evidence="1" key="1">
    <citation type="journal article" date="2014" name="Int. J. Syst. Evol. Microbiol.">
        <title>Complete genome sequence of Corynebacterium casei LMG S-19264T (=DSM 44701T), isolated from a smear-ripened cheese.</title>
        <authorList>
            <consortium name="US DOE Joint Genome Institute (JGI-PGF)"/>
            <person name="Walter F."/>
            <person name="Albersmeier A."/>
            <person name="Kalinowski J."/>
            <person name="Ruckert C."/>
        </authorList>
    </citation>
    <scope>NUCLEOTIDE SEQUENCE</scope>
    <source>
        <strain evidence="1">CGMCC 1.12195</strain>
    </source>
</reference>
<proteinExistence type="predicted"/>
<gene>
    <name evidence="1" type="ORF">GCM10007415_39680</name>
</gene>
<accession>A0A917I0J7</accession>
<keyword evidence="2" id="KW-1185">Reference proteome</keyword>